<sequence length="127" mass="13912">MTFMPDHFTVWMEIPVTNLDQAISFYNKVFKTELRLVTDMGPNPFAMFPVKEDASGVAGHLYPGKPAPRGTGPTVHLLCPDTLEETMERFAESGGTIISDPIAIPTGRFAYGEDPDGNSIGLFIFNS</sequence>
<dbReference type="PROSITE" id="PS51819">
    <property type="entry name" value="VOC"/>
    <property type="match status" value="1"/>
</dbReference>
<dbReference type="PANTHER" id="PTHR33993">
    <property type="entry name" value="GLYOXALASE-RELATED"/>
    <property type="match status" value="1"/>
</dbReference>
<dbReference type="SUPFAM" id="SSF54593">
    <property type="entry name" value="Glyoxalase/Bleomycin resistance protein/Dihydroxybiphenyl dioxygenase"/>
    <property type="match status" value="1"/>
</dbReference>
<reference evidence="2 3" key="1">
    <citation type="submission" date="2017-05" db="EMBL/GenBank/DDBJ databases">
        <authorList>
            <person name="Varghese N."/>
            <person name="Submissions S."/>
        </authorList>
    </citation>
    <scope>NUCLEOTIDE SEQUENCE [LARGE SCALE GENOMIC DNA]</scope>
    <source>
        <strain evidence="2 3">DSM 15949</strain>
    </source>
</reference>
<keyword evidence="3" id="KW-1185">Reference proteome</keyword>
<gene>
    <name evidence="2" type="ORF">SAMN06265374_4394</name>
</gene>
<accession>A0ABY1PLQ2</accession>
<protein>
    <recommendedName>
        <fullName evidence="1">VOC domain-containing protein</fullName>
    </recommendedName>
</protein>
<dbReference type="EMBL" id="FXTT01000008">
    <property type="protein sequence ID" value="SMP36950.1"/>
    <property type="molecule type" value="Genomic_DNA"/>
</dbReference>
<dbReference type="PANTHER" id="PTHR33993:SF2">
    <property type="entry name" value="VOC DOMAIN-CONTAINING PROTEIN"/>
    <property type="match status" value="1"/>
</dbReference>
<evidence type="ECO:0000259" key="1">
    <source>
        <dbReference type="PROSITE" id="PS51819"/>
    </source>
</evidence>
<dbReference type="Proteomes" id="UP001157914">
    <property type="component" value="Unassembled WGS sequence"/>
</dbReference>
<dbReference type="CDD" id="cd07247">
    <property type="entry name" value="SgaA_N_like"/>
    <property type="match status" value="1"/>
</dbReference>
<name>A0ABY1PLQ2_9HYPH</name>
<dbReference type="InterPro" id="IPR037523">
    <property type="entry name" value="VOC_core"/>
</dbReference>
<dbReference type="Pfam" id="PF00903">
    <property type="entry name" value="Glyoxalase"/>
    <property type="match status" value="1"/>
</dbReference>
<organism evidence="2 3">
    <name type="scientific">Roseibium denhamense</name>
    <dbReference type="NCBI Taxonomy" id="76305"/>
    <lineage>
        <taxon>Bacteria</taxon>
        <taxon>Pseudomonadati</taxon>
        <taxon>Pseudomonadota</taxon>
        <taxon>Alphaproteobacteria</taxon>
        <taxon>Hyphomicrobiales</taxon>
        <taxon>Stappiaceae</taxon>
        <taxon>Roseibium</taxon>
    </lineage>
</organism>
<dbReference type="InterPro" id="IPR004360">
    <property type="entry name" value="Glyas_Fos-R_dOase_dom"/>
</dbReference>
<comment type="caution">
    <text evidence="2">The sequence shown here is derived from an EMBL/GenBank/DDBJ whole genome shotgun (WGS) entry which is preliminary data.</text>
</comment>
<evidence type="ECO:0000313" key="3">
    <source>
        <dbReference type="Proteomes" id="UP001157914"/>
    </source>
</evidence>
<dbReference type="RefSeq" id="WP_155190919.1">
    <property type="nucleotide sequence ID" value="NZ_BAAAEA010000003.1"/>
</dbReference>
<proteinExistence type="predicted"/>
<feature type="domain" description="VOC" evidence="1">
    <location>
        <begin position="4"/>
        <end position="125"/>
    </location>
</feature>
<dbReference type="InterPro" id="IPR029068">
    <property type="entry name" value="Glyas_Bleomycin-R_OHBP_Dase"/>
</dbReference>
<dbReference type="Gene3D" id="3.10.180.10">
    <property type="entry name" value="2,3-Dihydroxybiphenyl 1,2-Dioxygenase, domain 1"/>
    <property type="match status" value="1"/>
</dbReference>
<evidence type="ECO:0000313" key="2">
    <source>
        <dbReference type="EMBL" id="SMP36950.1"/>
    </source>
</evidence>
<dbReference type="InterPro" id="IPR052164">
    <property type="entry name" value="Anthracycline_SecMetBiosynth"/>
</dbReference>